<dbReference type="GO" id="GO:0005886">
    <property type="term" value="C:plasma membrane"/>
    <property type="evidence" value="ECO:0007669"/>
    <property type="project" value="UniProtKB-SubCell"/>
</dbReference>
<dbReference type="OrthoDB" id="5950740at2759"/>
<dbReference type="PROSITE" id="PS00237">
    <property type="entry name" value="G_PROTEIN_RECEP_F1_1"/>
    <property type="match status" value="1"/>
</dbReference>
<dbReference type="InterPro" id="IPR017452">
    <property type="entry name" value="GPCR_Rhodpsn_7TM"/>
</dbReference>
<feature type="domain" description="G-protein coupled receptors family 1 profile" evidence="11">
    <location>
        <begin position="41"/>
        <end position="287"/>
    </location>
</feature>
<feature type="transmembrane region" description="Helical" evidence="10">
    <location>
        <begin position="237"/>
        <end position="260"/>
    </location>
</feature>
<keyword evidence="2 10" id="KW-1003">Cell membrane</keyword>
<keyword evidence="9" id="KW-0297">G-protein coupled receptor</keyword>
<dbReference type="Proteomes" id="UP000770717">
    <property type="component" value="Unassembled WGS sequence"/>
</dbReference>
<keyword evidence="6 10" id="KW-1133">Transmembrane helix</keyword>
<comment type="subcellular location">
    <subcellularLocation>
        <location evidence="1 10">Cell membrane</location>
        <topology evidence="1 10">Multi-pass membrane protein</topology>
    </subcellularLocation>
</comment>
<protein>
    <recommendedName>
        <fullName evidence="10">Olfactory receptor</fullName>
    </recommendedName>
</protein>
<dbReference type="PRINTS" id="PR00237">
    <property type="entry name" value="GPCRRHODOPSN"/>
</dbReference>
<comment type="caution">
    <text evidence="12">The sequence shown here is derived from an EMBL/GenBank/DDBJ whole genome shotgun (WGS) entry which is preliminary data.</text>
</comment>
<dbReference type="GO" id="GO:0004930">
    <property type="term" value="F:G protein-coupled receptor activity"/>
    <property type="evidence" value="ECO:0007669"/>
    <property type="project" value="UniProtKB-KW"/>
</dbReference>
<feature type="transmembrane region" description="Helical" evidence="10">
    <location>
        <begin position="98"/>
        <end position="120"/>
    </location>
</feature>
<dbReference type="FunFam" id="1.20.1070.10:FF:000001">
    <property type="entry name" value="Olfactory receptor"/>
    <property type="match status" value="1"/>
</dbReference>
<comment type="similarity">
    <text evidence="9">Belongs to the G-protein coupled receptor 1 family.</text>
</comment>
<keyword evidence="4 9" id="KW-0812">Transmembrane</keyword>
<keyword evidence="3 10" id="KW-0716">Sensory transduction</keyword>
<evidence type="ECO:0000256" key="1">
    <source>
        <dbReference type="ARBA" id="ARBA00004651"/>
    </source>
</evidence>
<evidence type="ECO:0000256" key="8">
    <source>
        <dbReference type="ARBA" id="ARBA00023224"/>
    </source>
</evidence>
<evidence type="ECO:0000256" key="2">
    <source>
        <dbReference type="ARBA" id="ARBA00022475"/>
    </source>
</evidence>
<feature type="transmembrane region" description="Helical" evidence="10">
    <location>
        <begin position="196"/>
        <end position="225"/>
    </location>
</feature>
<evidence type="ECO:0000256" key="3">
    <source>
        <dbReference type="ARBA" id="ARBA00022606"/>
    </source>
</evidence>
<keyword evidence="13" id="KW-1185">Reference proteome</keyword>
<keyword evidence="5 10" id="KW-0552">Olfaction</keyword>
<evidence type="ECO:0000256" key="5">
    <source>
        <dbReference type="ARBA" id="ARBA00022725"/>
    </source>
</evidence>
<dbReference type="InterPro" id="IPR000276">
    <property type="entry name" value="GPCR_Rhodpsn"/>
</dbReference>
<evidence type="ECO:0000256" key="7">
    <source>
        <dbReference type="ARBA" id="ARBA00023136"/>
    </source>
</evidence>
<accession>A0A8J6EAE0</accession>
<reference evidence="12" key="1">
    <citation type="thesis" date="2020" institute="ProQuest LLC" country="789 East Eisenhower Parkway, Ann Arbor, MI, USA">
        <title>Comparative Genomics and Chromosome Evolution.</title>
        <authorList>
            <person name="Mudd A.B."/>
        </authorList>
    </citation>
    <scope>NUCLEOTIDE SEQUENCE</scope>
    <source>
        <strain evidence="12">HN-11 Male</strain>
        <tissue evidence="12">Kidney and liver</tissue>
    </source>
</reference>
<keyword evidence="7 10" id="KW-0472">Membrane</keyword>
<dbReference type="Gene3D" id="1.20.1070.10">
    <property type="entry name" value="Rhodopsin 7-helix transmembrane proteins"/>
    <property type="match status" value="1"/>
</dbReference>
<dbReference type="PROSITE" id="PS50262">
    <property type="entry name" value="G_PROTEIN_RECEP_F1_2"/>
    <property type="match status" value="1"/>
</dbReference>
<evidence type="ECO:0000256" key="9">
    <source>
        <dbReference type="RuleBase" id="RU000688"/>
    </source>
</evidence>
<dbReference type="Pfam" id="PF13853">
    <property type="entry name" value="7tm_4"/>
    <property type="match status" value="1"/>
</dbReference>
<evidence type="ECO:0000313" key="12">
    <source>
        <dbReference type="EMBL" id="KAG9466347.1"/>
    </source>
</evidence>
<proteinExistence type="inferred from homology"/>
<evidence type="ECO:0000256" key="10">
    <source>
        <dbReference type="RuleBase" id="RU363047"/>
    </source>
</evidence>
<dbReference type="InterPro" id="IPR000725">
    <property type="entry name" value="Olfact_rcpt"/>
</dbReference>
<evidence type="ECO:0000313" key="13">
    <source>
        <dbReference type="Proteomes" id="UP000770717"/>
    </source>
</evidence>
<organism evidence="12 13">
    <name type="scientific">Eleutherodactylus coqui</name>
    <name type="common">Puerto Rican coqui</name>
    <dbReference type="NCBI Taxonomy" id="57060"/>
    <lineage>
        <taxon>Eukaryota</taxon>
        <taxon>Metazoa</taxon>
        <taxon>Chordata</taxon>
        <taxon>Craniata</taxon>
        <taxon>Vertebrata</taxon>
        <taxon>Euteleostomi</taxon>
        <taxon>Amphibia</taxon>
        <taxon>Batrachia</taxon>
        <taxon>Anura</taxon>
        <taxon>Neobatrachia</taxon>
        <taxon>Hyloidea</taxon>
        <taxon>Eleutherodactylidae</taxon>
        <taxon>Eleutherodactylinae</taxon>
        <taxon>Eleutherodactylus</taxon>
        <taxon>Eleutherodactylus</taxon>
    </lineage>
</organism>
<dbReference type="PANTHER" id="PTHR26453">
    <property type="entry name" value="OLFACTORY RECEPTOR"/>
    <property type="match status" value="1"/>
</dbReference>
<dbReference type="PRINTS" id="PR00245">
    <property type="entry name" value="OLFACTORYR"/>
</dbReference>
<sequence>MELCNQTLVNHFILIGFSRNLQFSTLLFVMTFILYILTINGNSFLIFTVIVSTKLHTPMYYFLCNLSFLDLCYSSNFVPKLLTDIFSETRSISLAGCLTQMNVGLFLGGSECILLAVMAYDRYIAICFPLYYTIIMSWRVCRYITVIVFIGSFIVSTVPTMIRPLVFCKENILNHYLCEVLALLEVACGDLSFYKITIVVVGIFTLLSPLILILVSYICIIISILKIRSIGGRSKAFSTCASHLTVVLMFFVTIMIVYMGQTSLSFYIKYISLIYAVLTPALNPLIYSLRNNDVKEAFLSNFALRMSML</sequence>
<dbReference type="AlphaFoldDB" id="A0A8J6EAE0"/>
<name>A0A8J6EAE0_ELECQ</name>
<keyword evidence="8 9" id="KW-0807">Transducer</keyword>
<feature type="transmembrane region" description="Helical" evidence="10">
    <location>
        <begin position="266"/>
        <end position="286"/>
    </location>
</feature>
<evidence type="ECO:0000256" key="4">
    <source>
        <dbReference type="ARBA" id="ARBA00022692"/>
    </source>
</evidence>
<gene>
    <name evidence="12" type="ORF">GDO78_016742</name>
</gene>
<dbReference type="SUPFAM" id="SSF81321">
    <property type="entry name" value="Family A G protein-coupled receptor-like"/>
    <property type="match status" value="1"/>
</dbReference>
<evidence type="ECO:0000256" key="6">
    <source>
        <dbReference type="ARBA" id="ARBA00022989"/>
    </source>
</evidence>
<keyword evidence="9" id="KW-0675">Receptor</keyword>
<dbReference type="EMBL" id="WNTK01002110">
    <property type="protein sequence ID" value="KAG9466347.1"/>
    <property type="molecule type" value="Genomic_DNA"/>
</dbReference>
<feature type="transmembrane region" description="Helical" evidence="10">
    <location>
        <begin position="140"/>
        <end position="162"/>
    </location>
</feature>
<dbReference type="GO" id="GO:0004984">
    <property type="term" value="F:olfactory receptor activity"/>
    <property type="evidence" value="ECO:0007669"/>
    <property type="project" value="InterPro"/>
</dbReference>
<evidence type="ECO:0000259" key="11">
    <source>
        <dbReference type="PROSITE" id="PS50262"/>
    </source>
</evidence>
<feature type="transmembrane region" description="Helical" evidence="10">
    <location>
        <begin position="26"/>
        <end position="47"/>
    </location>
</feature>
<feature type="transmembrane region" description="Helical" evidence="10">
    <location>
        <begin position="59"/>
        <end position="78"/>
    </location>
</feature>